<organism evidence="2 4">
    <name type="scientific">Bacillus canaveralius</name>
    <dbReference type="NCBI Taxonomy" id="1403243"/>
    <lineage>
        <taxon>Bacteria</taxon>
        <taxon>Bacillati</taxon>
        <taxon>Bacillota</taxon>
        <taxon>Bacilli</taxon>
        <taxon>Bacillales</taxon>
        <taxon>Bacillaceae</taxon>
        <taxon>Bacillus</taxon>
    </lineage>
</organism>
<dbReference type="GO" id="GO:0003964">
    <property type="term" value="F:RNA-directed DNA polymerase activity"/>
    <property type="evidence" value="ECO:0007669"/>
    <property type="project" value="UniProtKB-KW"/>
</dbReference>
<dbReference type="InterPro" id="IPR043502">
    <property type="entry name" value="DNA/RNA_pol_sf"/>
</dbReference>
<proteinExistence type="predicted"/>
<sequence length="603" mass="71462">MRNPKVVLNSLTSKTNDKNYDFQRLYRNLYNIEFFLDAYDKIYPNKGSNIKGINEDTIDGMSLKRINALIEKLRNQTYQPNPARRIYIPKKNGKLRPLGLPTFEDKLVQEVAKRILESIYEPNFSENSHAFRPNRSCHTALKQIKNTFTGTRWFIEGDIKGFFDNIDHHTLINILRKRIKDEKFINLIWKFLRAGYVEDWVFHKTFSGTPQGGIISPILSNIYLNELDHFIEEYTSTFNNGDKRRHNIVYHNLASKINYRKYKNKHEWSKLGKETRTERANEVKQLYKELITNDSKDLFDPNYRRMKYVRYADDFLIGVIASKEETEKIKRDLTEFLAKKLKLELSAEKTLITHSKNNARFLGYDIRIARDWQTMKMPNGTQKRKFNFQAKLFVPHEKYIKKLISLGALSLGKNNQWKPIHRTNLLHSDDLEIIRQYNAEIRGLYNYYRLASNVHVLQSFRQTMKFSMIKTYANKYKSTVSKTINKFSINGKFGIRYETKEGKRIAYFIDQRMEKNTRINSEEVDIEPKTVKYGGRTSLVERLLEDKCEWCGAENTPLEMHHVNKLKNLKGKKRWEQFMIARNRKTIAMCEKCHHDLHNGKLD</sequence>
<dbReference type="GO" id="GO:0006397">
    <property type="term" value="P:mRNA processing"/>
    <property type="evidence" value="ECO:0007669"/>
    <property type="project" value="InterPro"/>
</dbReference>
<dbReference type="InterPro" id="IPR051083">
    <property type="entry name" value="GrpII_Intron_Splice-Mob/Def"/>
</dbReference>
<dbReference type="RefSeq" id="WP_101579605.1">
    <property type="nucleotide sequence ID" value="NZ_PGVA01000092.1"/>
</dbReference>
<dbReference type="Proteomes" id="UP000234951">
    <property type="component" value="Unassembled WGS sequence"/>
</dbReference>
<feature type="domain" description="Reverse transcriptase" evidence="1">
    <location>
        <begin position="69"/>
        <end position="366"/>
    </location>
</feature>
<accession>A0A2N5GFN7</accession>
<keyword evidence="2" id="KW-0548">Nucleotidyltransferase</keyword>
<dbReference type="EMBL" id="PGVD01000079">
    <property type="protein sequence ID" value="PLR89802.1"/>
    <property type="molecule type" value="Genomic_DNA"/>
</dbReference>
<dbReference type="Pfam" id="PF21368">
    <property type="entry name" value="AI2M-like_HNH"/>
    <property type="match status" value="1"/>
</dbReference>
<keyword evidence="2" id="KW-0808">Transferase</keyword>
<reference evidence="3 5" key="2">
    <citation type="submission" date="2017-12" db="EMBL/GenBank/DDBJ databases">
        <title>Comparative Functional Genomics of Dry Heat Resistant strains isolated from the Viking Spacecraft.</title>
        <authorList>
            <person name="Seuylemezian A."/>
            <person name="Cooper K."/>
            <person name="Vaishampayan P."/>
        </authorList>
    </citation>
    <scope>NUCLEOTIDE SEQUENCE [LARGE SCALE GENOMIC DNA]</scope>
    <source>
        <strain evidence="3 5">ATCC 29669</strain>
    </source>
</reference>
<dbReference type="InterPro" id="IPR049030">
    <property type="entry name" value="AI2M-like_HNH"/>
</dbReference>
<dbReference type="EMBL" id="PGVA01000092">
    <property type="protein sequence ID" value="PLR79553.1"/>
    <property type="molecule type" value="Genomic_DNA"/>
</dbReference>
<evidence type="ECO:0000313" key="2">
    <source>
        <dbReference type="EMBL" id="PLR79553.1"/>
    </source>
</evidence>
<evidence type="ECO:0000313" key="4">
    <source>
        <dbReference type="Proteomes" id="UP000234951"/>
    </source>
</evidence>
<dbReference type="OrthoDB" id="9793236at2"/>
<gene>
    <name evidence="2" type="ORF">CU635_22620</name>
    <name evidence="3" type="ORF">CVD25_20960</name>
</gene>
<dbReference type="Pfam" id="PF01348">
    <property type="entry name" value="Intron_maturas2"/>
    <property type="match status" value="1"/>
</dbReference>
<evidence type="ECO:0000259" key="1">
    <source>
        <dbReference type="PROSITE" id="PS50878"/>
    </source>
</evidence>
<dbReference type="InterPro" id="IPR000477">
    <property type="entry name" value="RT_dom"/>
</dbReference>
<dbReference type="Pfam" id="PF00078">
    <property type="entry name" value="RVT_1"/>
    <property type="match status" value="2"/>
</dbReference>
<evidence type="ECO:0000313" key="3">
    <source>
        <dbReference type="EMBL" id="PLR89802.1"/>
    </source>
</evidence>
<dbReference type="Proteomes" id="UP000235114">
    <property type="component" value="Unassembled WGS sequence"/>
</dbReference>
<dbReference type="PANTHER" id="PTHR34047">
    <property type="entry name" value="NUCLEAR INTRON MATURASE 1, MITOCHONDRIAL-RELATED"/>
    <property type="match status" value="1"/>
</dbReference>
<keyword evidence="2" id="KW-0695">RNA-directed DNA polymerase</keyword>
<keyword evidence="5" id="KW-1185">Reference proteome</keyword>
<reference evidence="2 4" key="1">
    <citation type="submission" date="2017-11" db="EMBL/GenBank/DDBJ databases">
        <title>Comparitive Functional Genomics of Dry Heat Resistant strains isolated from the Viking Spacecraft.</title>
        <authorList>
            <person name="Seuylemezian A."/>
            <person name="Cooper K."/>
            <person name="Vaishampayan P."/>
        </authorList>
    </citation>
    <scope>NUCLEOTIDE SEQUENCE [LARGE SCALE GENOMIC DNA]</scope>
    <source>
        <strain evidence="2 4">M4.6</strain>
    </source>
</reference>
<dbReference type="PROSITE" id="PS50878">
    <property type="entry name" value="RT_POL"/>
    <property type="match status" value="1"/>
</dbReference>
<dbReference type="InterPro" id="IPR024937">
    <property type="entry name" value="Domain_X"/>
</dbReference>
<protein>
    <submittedName>
        <fullName evidence="2">Group II intron reverse transcriptase/maturase</fullName>
    </submittedName>
</protein>
<evidence type="ECO:0000313" key="5">
    <source>
        <dbReference type="Proteomes" id="UP000235114"/>
    </source>
</evidence>
<comment type="caution">
    <text evidence="2">The sequence shown here is derived from an EMBL/GenBank/DDBJ whole genome shotgun (WGS) entry which is preliminary data.</text>
</comment>
<dbReference type="PANTHER" id="PTHR34047:SF8">
    <property type="entry name" value="PROTEIN YKFC"/>
    <property type="match status" value="1"/>
</dbReference>
<name>A0A2N5GFN7_9BACI</name>
<dbReference type="CDD" id="cd01651">
    <property type="entry name" value="RT_G2_intron"/>
    <property type="match status" value="1"/>
</dbReference>
<dbReference type="SUPFAM" id="SSF56672">
    <property type="entry name" value="DNA/RNA polymerases"/>
    <property type="match status" value="1"/>
</dbReference>
<dbReference type="AlphaFoldDB" id="A0A2N5GFN7"/>